<dbReference type="InterPro" id="IPR049892">
    <property type="entry name" value="AA9"/>
</dbReference>
<evidence type="ECO:0000256" key="1">
    <source>
        <dbReference type="ARBA" id="ARBA00001973"/>
    </source>
</evidence>
<dbReference type="GO" id="GO:0005576">
    <property type="term" value="C:extracellular region"/>
    <property type="evidence" value="ECO:0007669"/>
    <property type="project" value="UniProtKB-SubCell"/>
</dbReference>
<evidence type="ECO:0000313" key="7">
    <source>
        <dbReference type="EMBL" id="KAE8351889.1"/>
    </source>
</evidence>
<evidence type="ECO:0000256" key="4">
    <source>
        <dbReference type="ARBA" id="ARBA00023157"/>
    </source>
</evidence>
<dbReference type="InterPro" id="IPR005103">
    <property type="entry name" value="AA9_LPMO"/>
</dbReference>
<dbReference type="Pfam" id="PF03443">
    <property type="entry name" value="AA9"/>
    <property type="match status" value="1"/>
</dbReference>
<protein>
    <submittedName>
        <fullName evidence="7">Glycoside hydrolase</fullName>
    </submittedName>
</protein>
<evidence type="ECO:0000256" key="2">
    <source>
        <dbReference type="ARBA" id="ARBA00004613"/>
    </source>
</evidence>
<evidence type="ECO:0000313" key="8">
    <source>
        <dbReference type="Proteomes" id="UP000327118"/>
    </source>
</evidence>
<name>A0A5N6Z5E5_9EURO</name>
<dbReference type="PANTHER" id="PTHR33353">
    <property type="entry name" value="PUTATIVE (AFU_ORTHOLOGUE AFUA_1G12560)-RELATED"/>
    <property type="match status" value="1"/>
</dbReference>
<proteinExistence type="predicted"/>
<dbReference type="Gene3D" id="2.70.50.70">
    <property type="match status" value="1"/>
</dbReference>
<gene>
    <name evidence="7" type="ORF">BDV28DRAFT_162055</name>
</gene>
<sequence length="246" mass="25643">MMSKILSLTSLLASVSLVAGHGYVSGIVIGGKYYGGYLVDKYSYSNNPPETIGWSTSATDLGFVDGSGYQSPDIVCHKSGKPGALTADAPAGSQIEMQWTKWPESHHGPVITYLASCGGDCSKVDKNSLKFFKIDAKGLVDGSKAPGTWATDNMISKNNTWSLTLPSSVPNGNYVLRHEIIALHSAGQKNGAQNYVQCINIKVTGGGGSAPAGTAGQALYKDSDPGIQFNLYGSLSGGYPIPGPSS</sequence>
<keyword evidence="4" id="KW-1015">Disulfide bond</keyword>
<dbReference type="GO" id="GO:0016787">
    <property type="term" value="F:hydrolase activity"/>
    <property type="evidence" value="ECO:0007669"/>
    <property type="project" value="UniProtKB-KW"/>
</dbReference>
<dbReference type="AlphaFoldDB" id="A0A5N6Z5E5"/>
<dbReference type="CDD" id="cd21175">
    <property type="entry name" value="LPMO_AA9"/>
    <property type="match status" value="1"/>
</dbReference>
<dbReference type="OrthoDB" id="4849160at2759"/>
<keyword evidence="3" id="KW-0964">Secreted</keyword>
<keyword evidence="5" id="KW-0732">Signal</keyword>
<reference evidence="8" key="1">
    <citation type="submission" date="2019-04" db="EMBL/GenBank/DDBJ databases">
        <title>Friends and foes A comparative genomics studyof 23 Aspergillus species from section Flavi.</title>
        <authorList>
            <consortium name="DOE Joint Genome Institute"/>
            <person name="Kjaerbolling I."/>
            <person name="Vesth T."/>
            <person name="Frisvad J.C."/>
            <person name="Nybo J.L."/>
            <person name="Theobald S."/>
            <person name="Kildgaard S."/>
            <person name="Isbrandt T."/>
            <person name="Kuo A."/>
            <person name="Sato A."/>
            <person name="Lyhne E.K."/>
            <person name="Kogle M.E."/>
            <person name="Wiebenga A."/>
            <person name="Kun R.S."/>
            <person name="Lubbers R.J."/>
            <person name="Makela M.R."/>
            <person name="Barry K."/>
            <person name="Chovatia M."/>
            <person name="Clum A."/>
            <person name="Daum C."/>
            <person name="Haridas S."/>
            <person name="He G."/>
            <person name="LaButti K."/>
            <person name="Lipzen A."/>
            <person name="Mondo S."/>
            <person name="Riley R."/>
            <person name="Salamov A."/>
            <person name="Simmons B.A."/>
            <person name="Magnuson J.K."/>
            <person name="Henrissat B."/>
            <person name="Mortensen U.H."/>
            <person name="Larsen T.O."/>
            <person name="Devries R.P."/>
            <person name="Grigoriev I.V."/>
            <person name="Machida M."/>
            <person name="Baker S.E."/>
            <person name="Andersen M.R."/>
        </authorList>
    </citation>
    <scope>NUCLEOTIDE SEQUENCE [LARGE SCALE GENOMIC DNA]</scope>
    <source>
        <strain evidence="8">CBS 553.77</strain>
    </source>
</reference>
<feature type="domain" description="Auxiliary Activity family 9 catalytic" evidence="6">
    <location>
        <begin position="21"/>
        <end position="234"/>
    </location>
</feature>
<accession>A0A5N6Z5E5</accession>
<dbReference type="PANTHER" id="PTHR33353:SF34">
    <property type="entry name" value="ENDO-BETA-1,4-GLUCANASE D"/>
    <property type="match status" value="1"/>
</dbReference>
<feature type="signal peptide" evidence="5">
    <location>
        <begin position="1"/>
        <end position="20"/>
    </location>
</feature>
<keyword evidence="7" id="KW-0378">Hydrolase</keyword>
<evidence type="ECO:0000256" key="3">
    <source>
        <dbReference type="ARBA" id="ARBA00022525"/>
    </source>
</evidence>
<comment type="cofactor">
    <cofactor evidence="1">
        <name>Cu(2+)</name>
        <dbReference type="ChEBI" id="CHEBI:29036"/>
    </cofactor>
</comment>
<evidence type="ECO:0000259" key="6">
    <source>
        <dbReference type="Pfam" id="PF03443"/>
    </source>
</evidence>
<dbReference type="Proteomes" id="UP000327118">
    <property type="component" value="Unassembled WGS sequence"/>
</dbReference>
<keyword evidence="8" id="KW-1185">Reference proteome</keyword>
<dbReference type="EMBL" id="ML739150">
    <property type="protein sequence ID" value="KAE8351889.1"/>
    <property type="molecule type" value="Genomic_DNA"/>
</dbReference>
<evidence type="ECO:0000256" key="5">
    <source>
        <dbReference type="SAM" id="SignalP"/>
    </source>
</evidence>
<feature type="chain" id="PRO_5024968736" evidence="5">
    <location>
        <begin position="21"/>
        <end position="246"/>
    </location>
</feature>
<organism evidence="7 8">
    <name type="scientific">Aspergillus coremiiformis</name>
    <dbReference type="NCBI Taxonomy" id="138285"/>
    <lineage>
        <taxon>Eukaryota</taxon>
        <taxon>Fungi</taxon>
        <taxon>Dikarya</taxon>
        <taxon>Ascomycota</taxon>
        <taxon>Pezizomycotina</taxon>
        <taxon>Eurotiomycetes</taxon>
        <taxon>Eurotiomycetidae</taxon>
        <taxon>Eurotiales</taxon>
        <taxon>Aspergillaceae</taxon>
        <taxon>Aspergillus</taxon>
        <taxon>Aspergillus subgen. Circumdati</taxon>
    </lineage>
</organism>
<comment type="subcellular location">
    <subcellularLocation>
        <location evidence="2">Secreted</location>
    </subcellularLocation>
</comment>